<feature type="non-terminal residue" evidence="3">
    <location>
        <position position="1"/>
    </location>
</feature>
<accession>A0AAD6WKQ4</accession>
<dbReference type="EMBL" id="JARJCM010000408">
    <property type="protein sequence ID" value="KAJ7017438.1"/>
    <property type="molecule type" value="Genomic_DNA"/>
</dbReference>
<keyword evidence="4" id="KW-1185">Reference proteome</keyword>
<evidence type="ECO:0000313" key="3">
    <source>
        <dbReference type="EMBL" id="KAJ7017438.1"/>
    </source>
</evidence>
<keyword evidence="2" id="KW-1133">Transmembrane helix</keyword>
<keyword evidence="2" id="KW-0472">Membrane</keyword>
<gene>
    <name evidence="3" type="ORF">C8F04DRAFT_1156268</name>
</gene>
<protein>
    <submittedName>
        <fullName evidence="3">Uncharacterized protein</fullName>
    </submittedName>
</protein>
<feature type="transmembrane region" description="Helical" evidence="2">
    <location>
        <begin position="101"/>
        <end position="123"/>
    </location>
</feature>
<feature type="region of interest" description="Disordered" evidence="1">
    <location>
        <begin position="1"/>
        <end position="22"/>
    </location>
</feature>
<name>A0AAD6WKQ4_9AGAR</name>
<dbReference type="Proteomes" id="UP001218188">
    <property type="component" value="Unassembled WGS sequence"/>
</dbReference>
<keyword evidence="2" id="KW-0812">Transmembrane</keyword>
<feature type="compositionally biased region" description="Basic and acidic residues" evidence="1">
    <location>
        <begin position="1"/>
        <end position="10"/>
    </location>
</feature>
<proteinExistence type="predicted"/>
<sequence length="168" mass="19904">LISPRMRPDVDSPYVSEDLSAPRPPSLPRFRFCWTLSCTCTCTYTREAFTHTHIHTSDLPVYIYIRTRSRYIDIRLPFIFVFIVFSTQPPPRLHTAHPTCFFFFFPTFFFLTQLYHIISYHIIAHTHRHTRLPYPDPVPTYVDLECIYVHCTVLTRRGSLAIYLEISN</sequence>
<dbReference type="AlphaFoldDB" id="A0AAD6WKQ4"/>
<comment type="caution">
    <text evidence="3">The sequence shown here is derived from an EMBL/GenBank/DDBJ whole genome shotgun (WGS) entry which is preliminary data.</text>
</comment>
<evidence type="ECO:0000256" key="2">
    <source>
        <dbReference type="SAM" id="Phobius"/>
    </source>
</evidence>
<reference evidence="3" key="1">
    <citation type="submission" date="2023-03" db="EMBL/GenBank/DDBJ databases">
        <title>Massive genome expansion in bonnet fungi (Mycena s.s.) driven by repeated elements and novel gene families across ecological guilds.</title>
        <authorList>
            <consortium name="Lawrence Berkeley National Laboratory"/>
            <person name="Harder C.B."/>
            <person name="Miyauchi S."/>
            <person name="Viragh M."/>
            <person name="Kuo A."/>
            <person name="Thoen E."/>
            <person name="Andreopoulos B."/>
            <person name="Lu D."/>
            <person name="Skrede I."/>
            <person name="Drula E."/>
            <person name="Henrissat B."/>
            <person name="Morin E."/>
            <person name="Kohler A."/>
            <person name="Barry K."/>
            <person name="LaButti K."/>
            <person name="Morin E."/>
            <person name="Salamov A."/>
            <person name="Lipzen A."/>
            <person name="Mereny Z."/>
            <person name="Hegedus B."/>
            <person name="Baldrian P."/>
            <person name="Stursova M."/>
            <person name="Weitz H."/>
            <person name="Taylor A."/>
            <person name="Grigoriev I.V."/>
            <person name="Nagy L.G."/>
            <person name="Martin F."/>
            <person name="Kauserud H."/>
        </authorList>
    </citation>
    <scope>NUCLEOTIDE SEQUENCE</scope>
    <source>
        <strain evidence="3">CBHHK200</strain>
    </source>
</reference>
<evidence type="ECO:0000313" key="4">
    <source>
        <dbReference type="Proteomes" id="UP001218188"/>
    </source>
</evidence>
<feature type="non-terminal residue" evidence="3">
    <location>
        <position position="168"/>
    </location>
</feature>
<feature type="transmembrane region" description="Helical" evidence="2">
    <location>
        <begin position="72"/>
        <end position="89"/>
    </location>
</feature>
<evidence type="ECO:0000256" key="1">
    <source>
        <dbReference type="SAM" id="MobiDB-lite"/>
    </source>
</evidence>
<organism evidence="3 4">
    <name type="scientific">Mycena alexandri</name>
    <dbReference type="NCBI Taxonomy" id="1745969"/>
    <lineage>
        <taxon>Eukaryota</taxon>
        <taxon>Fungi</taxon>
        <taxon>Dikarya</taxon>
        <taxon>Basidiomycota</taxon>
        <taxon>Agaricomycotina</taxon>
        <taxon>Agaricomycetes</taxon>
        <taxon>Agaricomycetidae</taxon>
        <taxon>Agaricales</taxon>
        <taxon>Marasmiineae</taxon>
        <taxon>Mycenaceae</taxon>
        <taxon>Mycena</taxon>
    </lineage>
</organism>